<keyword evidence="5 7" id="KW-1133">Transmembrane helix</keyword>
<feature type="transmembrane region" description="Helical" evidence="7">
    <location>
        <begin position="6"/>
        <end position="21"/>
    </location>
</feature>
<sequence length="82" mass="8319">MGIVTWIILGLVAGILAKWIMPGRDGGGCVITVLLGVAGAFVGGWVGTFLGFGPATGFNLGSIFTAVVGALVLLAIYRGIKR</sequence>
<evidence type="ECO:0000256" key="2">
    <source>
        <dbReference type="ARBA" id="ARBA00011006"/>
    </source>
</evidence>
<evidence type="ECO:0000256" key="5">
    <source>
        <dbReference type="ARBA" id="ARBA00022989"/>
    </source>
</evidence>
<dbReference type="Pfam" id="PF04226">
    <property type="entry name" value="Transgly_assoc"/>
    <property type="match status" value="1"/>
</dbReference>
<name>A0A3N1P969_9GAMM</name>
<gene>
    <name evidence="8" type="ORF">EDC28_107160</name>
</gene>
<evidence type="ECO:0000313" key="9">
    <source>
        <dbReference type="Proteomes" id="UP000268033"/>
    </source>
</evidence>
<keyword evidence="6 7" id="KW-0472">Membrane</keyword>
<evidence type="ECO:0000313" key="8">
    <source>
        <dbReference type="EMBL" id="ROQ24278.1"/>
    </source>
</evidence>
<dbReference type="InterPro" id="IPR007341">
    <property type="entry name" value="Transgly_assoc"/>
</dbReference>
<proteinExistence type="inferred from homology"/>
<dbReference type="EMBL" id="RJUL01000007">
    <property type="protein sequence ID" value="ROQ24278.1"/>
    <property type="molecule type" value="Genomic_DNA"/>
</dbReference>
<protein>
    <submittedName>
        <fullName evidence="8">Putative membrane protein YeaQ/YmgE (Transglycosylase-associated protein family)</fullName>
    </submittedName>
</protein>
<evidence type="ECO:0000256" key="3">
    <source>
        <dbReference type="ARBA" id="ARBA00022475"/>
    </source>
</evidence>
<dbReference type="GO" id="GO:0005886">
    <property type="term" value="C:plasma membrane"/>
    <property type="evidence" value="ECO:0007669"/>
    <property type="project" value="UniProtKB-SubCell"/>
</dbReference>
<keyword evidence="9" id="KW-1185">Reference proteome</keyword>
<keyword evidence="4 7" id="KW-0812">Transmembrane</keyword>
<evidence type="ECO:0000256" key="6">
    <source>
        <dbReference type="ARBA" id="ARBA00023136"/>
    </source>
</evidence>
<dbReference type="PANTHER" id="PTHR33884:SF3">
    <property type="entry name" value="UPF0410 PROTEIN YMGE"/>
    <property type="match status" value="1"/>
</dbReference>
<dbReference type="Proteomes" id="UP000268033">
    <property type="component" value="Unassembled WGS sequence"/>
</dbReference>
<evidence type="ECO:0000256" key="7">
    <source>
        <dbReference type="SAM" id="Phobius"/>
    </source>
</evidence>
<feature type="transmembrane region" description="Helical" evidence="7">
    <location>
        <begin position="28"/>
        <end position="52"/>
    </location>
</feature>
<comment type="subcellular location">
    <subcellularLocation>
        <location evidence="1">Cell membrane</location>
        <topology evidence="1">Multi-pass membrane protein</topology>
    </subcellularLocation>
</comment>
<feature type="transmembrane region" description="Helical" evidence="7">
    <location>
        <begin position="58"/>
        <end position="77"/>
    </location>
</feature>
<comment type="caution">
    <text evidence="8">The sequence shown here is derived from an EMBL/GenBank/DDBJ whole genome shotgun (WGS) entry which is preliminary data.</text>
</comment>
<accession>A0A3N1P969</accession>
<dbReference type="STRING" id="584787.GCA_001247655_00646"/>
<dbReference type="RefSeq" id="WP_123422011.1">
    <property type="nucleotide sequence ID" value="NZ_JBLXEP010000010.1"/>
</dbReference>
<reference evidence="8 9" key="1">
    <citation type="submission" date="2018-11" db="EMBL/GenBank/DDBJ databases">
        <title>Genomic Encyclopedia of Type Strains, Phase IV (KMG-IV): sequencing the most valuable type-strain genomes for metagenomic binning, comparative biology and taxonomic classification.</title>
        <authorList>
            <person name="Goeker M."/>
        </authorList>
    </citation>
    <scope>NUCLEOTIDE SEQUENCE [LARGE SCALE GENOMIC DNA]</scope>
    <source>
        <strain evidence="8 9">DSM 21945</strain>
    </source>
</reference>
<organism evidence="8 9">
    <name type="scientific">Gallaecimonas pentaromativorans</name>
    <dbReference type="NCBI Taxonomy" id="584787"/>
    <lineage>
        <taxon>Bacteria</taxon>
        <taxon>Pseudomonadati</taxon>
        <taxon>Pseudomonadota</taxon>
        <taxon>Gammaproteobacteria</taxon>
        <taxon>Enterobacterales</taxon>
        <taxon>Gallaecimonadaceae</taxon>
        <taxon>Gallaecimonas</taxon>
    </lineage>
</organism>
<evidence type="ECO:0000256" key="1">
    <source>
        <dbReference type="ARBA" id="ARBA00004651"/>
    </source>
</evidence>
<comment type="similarity">
    <text evidence="2">Belongs to the UPF0410 family.</text>
</comment>
<evidence type="ECO:0000256" key="4">
    <source>
        <dbReference type="ARBA" id="ARBA00022692"/>
    </source>
</evidence>
<dbReference type="PANTHER" id="PTHR33884">
    <property type="entry name" value="UPF0410 PROTEIN YMGE"/>
    <property type="match status" value="1"/>
</dbReference>
<dbReference type="AlphaFoldDB" id="A0A3N1P969"/>
<keyword evidence="3" id="KW-1003">Cell membrane</keyword>